<proteinExistence type="predicted"/>
<evidence type="ECO:0000313" key="3">
    <source>
        <dbReference type="Ensembl" id="ENSOANP00000054721.1"/>
    </source>
</evidence>
<dbReference type="Ensembl" id="ENSOANT00000065479.1">
    <property type="protein sequence ID" value="ENSOANP00000054721.1"/>
    <property type="gene ID" value="ENSOANG00000044950.1"/>
</dbReference>
<reference evidence="3" key="3">
    <citation type="submission" date="2025-09" db="UniProtKB">
        <authorList>
            <consortium name="Ensembl"/>
        </authorList>
    </citation>
    <scope>IDENTIFICATION</scope>
    <source>
        <strain evidence="3">Glennie</strain>
    </source>
</reference>
<dbReference type="Bgee" id="ENSOANG00000044950">
    <property type="expression patterns" value="Expressed in heart and 8 other cell types or tissues"/>
</dbReference>
<organism evidence="3 4">
    <name type="scientific">Ornithorhynchus anatinus</name>
    <name type="common">Duckbill platypus</name>
    <dbReference type="NCBI Taxonomy" id="9258"/>
    <lineage>
        <taxon>Eukaryota</taxon>
        <taxon>Metazoa</taxon>
        <taxon>Chordata</taxon>
        <taxon>Craniata</taxon>
        <taxon>Vertebrata</taxon>
        <taxon>Euteleostomi</taxon>
        <taxon>Mammalia</taxon>
        <taxon>Monotremata</taxon>
        <taxon>Ornithorhynchidae</taxon>
        <taxon>Ornithorhynchus</taxon>
    </lineage>
</organism>
<keyword evidence="4" id="KW-1185">Reference proteome</keyword>
<protein>
    <recommendedName>
        <fullName evidence="2">KRAB domain-containing protein</fullName>
    </recommendedName>
</protein>
<dbReference type="InParanoid" id="A0A6I8PI20"/>
<dbReference type="InterPro" id="IPR001909">
    <property type="entry name" value="KRAB"/>
</dbReference>
<dbReference type="AlphaFoldDB" id="A0A6I8PI20"/>
<dbReference type="CDD" id="cd07765">
    <property type="entry name" value="KRAB_A-box"/>
    <property type="match status" value="1"/>
</dbReference>
<dbReference type="GO" id="GO:0006355">
    <property type="term" value="P:regulation of DNA-templated transcription"/>
    <property type="evidence" value="ECO:0007669"/>
    <property type="project" value="InterPro"/>
</dbReference>
<feature type="domain" description="KRAB" evidence="2">
    <location>
        <begin position="17"/>
        <end position="94"/>
    </location>
</feature>
<dbReference type="Gene3D" id="6.10.140.140">
    <property type="match status" value="1"/>
</dbReference>
<dbReference type="SUPFAM" id="SSF109640">
    <property type="entry name" value="KRAB domain (Kruppel-associated box)"/>
    <property type="match status" value="1"/>
</dbReference>
<evidence type="ECO:0000256" key="1">
    <source>
        <dbReference type="SAM" id="MobiDB-lite"/>
    </source>
</evidence>
<accession>A0A6I8PI20</accession>
<dbReference type="Pfam" id="PF01352">
    <property type="entry name" value="KRAB"/>
    <property type="match status" value="1"/>
</dbReference>
<dbReference type="InterPro" id="IPR050169">
    <property type="entry name" value="Krueppel_C2H2_ZnF"/>
</dbReference>
<dbReference type="PANTHER" id="PTHR23232:SF163">
    <property type="entry name" value="ZINC FINGER PROTEIN 589"/>
    <property type="match status" value="1"/>
</dbReference>
<dbReference type="PANTHER" id="PTHR23232">
    <property type="entry name" value="KRAB DOMAIN C2H2 ZINC FINGER"/>
    <property type="match status" value="1"/>
</dbReference>
<name>A0A6I8PI20_ORNAN</name>
<reference evidence="3" key="2">
    <citation type="submission" date="2025-08" db="UniProtKB">
        <authorList>
            <consortium name="Ensembl"/>
        </authorList>
    </citation>
    <scope>IDENTIFICATION</scope>
    <source>
        <strain evidence="3">Glennie</strain>
    </source>
</reference>
<dbReference type="SMART" id="SM00349">
    <property type="entry name" value="KRAB"/>
    <property type="match status" value="1"/>
</dbReference>
<evidence type="ECO:0000313" key="4">
    <source>
        <dbReference type="Proteomes" id="UP000002279"/>
    </source>
</evidence>
<dbReference type="InterPro" id="IPR036051">
    <property type="entry name" value="KRAB_dom_sf"/>
</dbReference>
<evidence type="ECO:0000259" key="2">
    <source>
        <dbReference type="PROSITE" id="PS50805"/>
    </source>
</evidence>
<reference evidence="3 4" key="1">
    <citation type="journal article" date="2008" name="Nature">
        <title>Genome analysis of the platypus reveals unique signatures of evolution.</title>
        <authorList>
            <person name="Warren W.C."/>
            <person name="Hillier L.W."/>
            <person name="Marshall Graves J.A."/>
            <person name="Birney E."/>
            <person name="Ponting C.P."/>
            <person name="Grutzner F."/>
            <person name="Belov K."/>
            <person name="Miller W."/>
            <person name="Clarke L."/>
            <person name="Chinwalla A.T."/>
            <person name="Yang S.P."/>
            <person name="Heger A."/>
            <person name="Locke D.P."/>
            <person name="Miethke P."/>
            <person name="Waters P.D."/>
            <person name="Veyrunes F."/>
            <person name="Fulton L."/>
            <person name="Fulton B."/>
            <person name="Graves T."/>
            <person name="Wallis J."/>
            <person name="Puente X.S."/>
            <person name="Lopez-Otin C."/>
            <person name="Ordonez G.R."/>
            <person name="Eichler E.E."/>
            <person name="Chen L."/>
            <person name="Cheng Z."/>
            <person name="Deakin J.E."/>
            <person name="Alsop A."/>
            <person name="Thompson K."/>
            <person name="Kirby P."/>
            <person name="Papenfuss A.T."/>
            <person name="Wakefield M.J."/>
            <person name="Olender T."/>
            <person name="Lancet D."/>
            <person name="Huttley G.A."/>
            <person name="Smit A.F."/>
            <person name="Pask A."/>
            <person name="Temple-Smith P."/>
            <person name="Batzer M.A."/>
            <person name="Walker J.A."/>
            <person name="Konkel M.K."/>
            <person name="Harris R.S."/>
            <person name="Whittington C.M."/>
            <person name="Wong E.S."/>
            <person name="Gemmell N.J."/>
            <person name="Buschiazzo E."/>
            <person name="Vargas Jentzsch I.M."/>
            <person name="Merkel A."/>
            <person name="Schmitz J."/>
            <person name="Zemann A."/>
            <person name="Churakov G."/>
            <person name="Kriegs J.O."/>
            <person name="Brosius J."/>
            <person name="Murchison E.P."/>
            <person name="Sachidanandam R."/>
            <person name="Smith C."/>
            <person name="Hannon G.J."/>
            <person name="Tsend-Ayush E."/>
            <person name="McMillan D."/>
            <person name="Attenborough R."/>
            <person name="Rens W."/>
            <person name="Ferguson-Smith M."/>
            <person name="Lefevre C.M."/>
            <person name="Sharp J.A."/>
            <person name="Nicholas K.R."/>
            <person name="Ray D.A."/>
            <person name="Kube M."/>
            <person name="Reinhardt R."/>
            <person name="Pringle T.H."/>
            <person name="Taylor J."/>
            <person name="Jones R.C."/>
            <person name="Nixon B."/>
            <person name="Dacheux J.L."/>
            <person name="Niwa H."/>
            <person name="Sekita Y."/>
            <person name="Huang X."/>
            <person name="Stark A."/>
            <person name="Kheradpour P."/>
            <person name="Kellis M."/>
            <person name="Flicek P."/>
            <person name="Chen Y."/>
            <person name="Webber C."/>
            <person name="Hardison R."/>
            <person name="Nelson J."/>
            <person name="Hallsworth-Pepin K."/>
            <person name="Delehaunty K."/>
            <person name="Markovic C."/>
            <person name="Minx P."/>
            <person name="Feng Y."/>
            <person name="Kremitzki C."/>
            <person name="Mitreva M."/>
            <person name="Glasscock J."/>
            <person name="Wylie T."/>
            <person name="Wohldmann P."/>
            <person name="Thiru P."/>
            <person name="Nhan M.N."/>
            <person name="Pohl C.S."/>
            <person name="Smith S.M."/>
            <person name="Hou S."/>
            <person name="Nefedov M."/>
            <person name="de Jong P.J."/>
            <person name="Renfree M.B."/>
            <person name="Mardis E.R."/>
            <person name="Wilson R.K."/>
        </authorList>
    </citation>
    <scope>NUCLEOTIDE SEQUENCE [LARGE SCALE GENOMIC DNA]</scope>
    <source>
        <strain evidence="3 4">Glennie</strain>
    </source>
</reference>
<feature type="region of interest" description="Disordered" evidence="1">
    <location>
        <begin position="72"/>
        <end position="119"/>
    </location>
</feature>
<dbReference type="Proteomes" id="UP000002279">
    <property type="component" value="Chromosome 10"/>
</dbReference>
<dbReference type="PROSITE" id="PS50805">
    <property type="entry name" value="KRAB"/>
    <property type="match status" value="1"/>
</dbReference>
<sequence>MGPRSQSRGPVPLQGPVTFADVAVRFSQEELERLSPEQRQLYGDVIWENYKNAVSLGEDLAFRGAAAAAGLETPQRRGRGGLRISTAPFHPSPATSLRPMTRRHPGPTAVEAGRVWERD</sequence>